<comment type="caution">
    <text evidence="9">The sequence shown here is derived from an EMBL/GenBank/DDBJ whole genome shotgun (WGS) entry which is preliminary data.</text>
</comment>
<dbReference type="EMBL" id="BJZU01000191">
    <property type="protein sequence ID" value="GEP07831.1"/>
    <property type="molecule type" value="Genomic_DNA"/>
</dbReference>
<reference evidence="12" key="2">
    <citation type="journal article" date="2019" name="Int. J. Syst. Evol. Microbiol.">
        <title>The Global Catalogue of Microorganisms (GCM) 10K type strain sequencing project: providing services to taxonomists for standard genome sequencing and annotation.</title>
        <authorList>
            <consortium name="The Broad Institute Genomics Platform"/>
            <consortium name="The Broad Institute Genome Sequencing Center for Infectious Disease"/>
            <person name="Wu L."/>
            <person name="Ma J."/>
        </authorList>
    </citation>
    <scope>NUCLEOTIDE SEQUENCE [LARGE SCALE GENOMIC DNA]</scope>
    <source>
        <strain evidence="12">NBRC 107715</strain>
    </source>
</reference>
<evidence type="ECO:0000256" key="4">
    <source>
        <dbReference type="ARBA" id="ARBA00022692"/>
    </source>
</evidence>
<evidence type="ECO:0000256" key="7">
    <source>
        <dbReference type="SAM" id="Phobius"/>
    </source>
</evidence>
<dbReference type="AlphaFoldDB" id="A0A512JD23"/>
<comment type="subcellular location">
    <subcellularLocation>
        <location evidence="1">Cell membrane</location>
        <topology evidence="1">Multi-pass membrane protein</topology>
    </subcellularLocation>
</comment>
<dbReference type="InterPro" id="IPR023090">
    <property type="entry name" value="UPF0702_alpha/beta_dom_sf"/>
</dbReference>
<organism evidence="9 11">
    <name type="scientific">Methylobacterium oxalidis</name>
    <dbReference type="NCBI Taxonomy" id="944322"/>
    <lineage>
        <taxon>Bacteria</taxon>
        <taxon>Pseudomonadati</taxon>
        <taxon>Pseudomonadota</taxon>
        <taxon>Alphaproteobacteria</taxon>
        <taxon>Hyphomicrobiales</taxon>
        <taxon>Methylobacteriaceae</taxon>
        <taxon>Methylobacterium</taxon>
    </lineage>
</organism>
<dbReference type="PANTHER" id="PTHR34582:SF6">
    <property type="entry name" value="UPF0702 TRANSMEMBRANE PROTEIN YCAP"/>
    <property type="match status" value="1"/>
</dbReference>
<dbReference type="Proteomes" id="UP000321960">
    <property type="component" value="Unassembled WGS sequence"/>
</dbReference>
<dbReference type="GO" id="GO:0005886">
    <property type="term" value="C:plasma membrane"/>
    <property type="evidence" value="ECO:0007669"/>
    <property type="project" value="UniProtKB-SubCell"/>
</dbReference>
<proteinExistence type="inferred from homology"/>
<reference evidence="10" key="4">
    <citation type="submission" date="2023-01" db="EMBL/GenBank/DDBJ databases">
        <title>Draft genome sequence of Methylobacterium oxalidis strain NBRC 107715.</title>
        <authorList>
            <person name="Sun Q."/>
            <person name="Mori K."/>
        </authorList>
    </citation>
    <scope>NUCLEOTIDE SEQUENCE</scope>
    <source>
        <strain evidence="10">NBRC 107715</strain>
    </source>
</reference>
<dbReference type="Pfam" id="PF04239">
    <property type="entry name" value="DUF421"/>
    <property type="match status" value="1"/>
</dbReference>
<evidence type="ECO:0000256" key="3">
    <source>
        <dbReference type="ARBA" id="ARBA00022475"/>
    </source>
</evidence>
<evidence type="ECO:0000256" key="1">
    <source>
        <dbReference type="ARBA" id="ARBA00004651"/>
    </source>
</evidence>
<keyword evidence="4 7" id="KW-0812">Transmembrane</keyword>
<keyword evidence="6 7" id="KW-0472">Membrane</keyword>
<dbReference type="EMBL" id="BSPK01000054">
    <property type="protein sequence ID" value="GLS64873.1"/>
    <property type="molecule type" value="Genomic_DNA"/>
</dbReference>
<accession>A0A512JD23</accession>
<feature type="domain" description="YetF C-terminal" evidence="8">
    <location>
        <begin position="88"/>
        <end position="153"/>
    </location>
</feature>
<keyword evidence="12" id="KW-1185">Reference proteome</keyword>
<keyword evidence="5 7" id="KW-1133">Transmembrane helix</keyword>
<gene>
    <name evidence="10" type="ORF">GCM10007888_32540</name>
    <name evidence="9" type="ORF">MOX02_58690</name>
</gene>
<evidence type="ECO:0000313" key="10">
    <source>
        <dbReference type="EMBL" id="GLS64873.1"/>
    </source>
</evidence>
<dbReference type="Proteomes" id="UP001156856">
    <property type="component" value="Unassembled WGS sequence"/>
</dbReference>
<evidence type="ECO:0000313" key="9">
    <source>
        <dbReference type="EMBL" id="GEP07831.1"/>
    </source>
</evidence>
<evidence type="ECO:0000313" key="11">
    <source>
        <dbReference type="Proteomes" id="UP000321960"/>
    </source>
</evidence>
<comment type="similarity">
    <text evidence="2">Belongs to the UPF0702 family.</text>
</comment>
<feature type="transmembrane region" description="Helical" evidence="7">
    <location>
        <begin position="61"/>
        <end position="81"/>
    </location>
</feature>
<protein>
    <recommendedName>
        <fullName evidence="8">YetF C-terminal domain-containing protein</fullName>
    </recommendedName>
</protein>
<evidence type="ECO:0000256" key="5">
    <source>
        <dbReference type="ARBA" id="ARBA00022989"/>
    </source>
</evidence>
<dbReference type="InterPro" id="IPR007353">
    <property type="entry name" value="DUF421"/>
</dbReference>
<reference evidence="9 11" key="3">
    <citation type="submission" date="2019-07" db="EMBL/GenBank/DDBJ databases">
        <title>Whole genome shotgun sequence of Methylobacterium oxalidis NBRC 107715.</title>
        <authorList>
            <person name="Hosoyama A."/>
            <person name="Uohara A."/>
            <person name="Ohji S."/>
            <person name="Ichikawa N."/>
        </authorList>
    </citation>
    <scope>NUCLEOTIDE SEQUENCE [LARGE SCALE GENOMIC DNA]</scope>
    <source>
        <strain evidence="9 11">NBRC 107715</strain>
    </source>
</reference>
<evidence type="ECO:0000256" key="6">
    <source>
        <dbReference type="ARBA" id="ARBA00023136"/>
    </source>
</evidence>
<feature type="transmembrane region" description="Helical" evidence="7">
    <location>
        <begin position="6"/>
        <end position="26"/>
    </location>
</feature>
<dbReference type="Gene3D" id="3.30.240.20">
    <property type="entry name" value="bsu07140 like domains"/>
    <property type="match status" value="1"/>
</dbReference>
<evidence type="ECO:0000313" key="12">
    <source>
        <dbReference type="Proteomes" id="UP001156856"/>
    </source>
</evidence>
<evidence type="ECO:0000256" key="2">
    <source>
        <dbReference type="ARBA" id="ARBA00006448"/>
    </source>
</evidence>
<dbReference type="PANTHER" id="PTHR34582">
    <property type="entry name" value="UPF0702 TRANSMEMBRANE PROTEIN YCAP"/>
    <property type="match status" value="1"/>
</dbReference>
<feature type="transmembrane region" description="Helical" evidence="7">
    <location>
        <begin position="38"/>
        <end position="55"/>
    </location>
</feature>
<name>A0A512JD23_9HYPH</name>
<evidence type="ECO:0000259" key="8">
    <source>
        <dbReference type="Pfam" id="PF04239"/>
    </source>
</evidence>
<reference evidence="10" key="1">
    <citation type="journal article" date="2014" name="Int. J. Syst. Evol. Microbiol.">
        <title>Complete genome of a new Firmicutes species belonging to the dominant human colonic microbiota ('Ruminococcus bicirculans') reveals two chromosomes and a selective capacity to utilize plant glucans.</title>
        <authorList>
            <consortium name="NISC Comparative Sequencing Program"/>
            <person name="Wegmann U."/>
            <person name="Louis P."/>
            <person name="Goesmann A."/>
            <person name="Henrissat B."/>
            <person name="Duncan S.H."/>
            <person name="Flint H.J."/>
        </authorList>
    </citation>
    <scope>NUCLEOTIDE SEQUENCE</scope>
    <source>
        <strain evidence="10">NBRC 107715</strain>
    </source>
</reference>
<keyword evidence="3" id="KW-1003">Cell membrane</keyword>
<sequence length="155" mass="17206">MGITTFMDIVLRAALMYLVVLVLLRLTTQRIMRSATPLDMVVIFFFGGMAVPPILSDDRSITGALLALCTIAGLHTCLSHLKRFWPVVGMITEGNPVVIFSNGTWDDAQMRRRRVDPRDVMAEMRQQGITNLEDVQSAIVEHTGAITVVPKRHGT</sequence>